<protein>
    <submittedName>
        <fullName evidence="2">Uncharacterized protein</fullName>
    </submittedName>
</protein>
<feature type="region of interest" description="Disordered" evidence="1">
    <location>
        <begin position="1"/>
        <end position="25"/>
    </location>
</feature>
<dbReference type="RefSeq" id="WP_094957041.1">
    <property type="nucleotide sequence ID" value="NZ_AP024850.1"/>
</dbReference>
<gene>
    <name evidence="2" type="ORF">ASV53_10335</name>
</gene>
<name>A0ABX4FYM7_9GAMM</name>
<evidence type="ECO:0000313" key="3">
    <source>
        <dbReference type="Proteomes" id="UP000215999"/>
    </source>
</evidence>
<accession>A0ABX4FYM7</accession>
<sequence>MDIERFSPHCATATPPTAIAPLPSTVEMTGFNGQRHYLEQHIALTQMPHRQSNVQWSPPLDSLH</sequence>
<evidence type="ECO:0000313" key="2">
    <source>
        <dbReference type="EMBL" id="OZS43988.1"/>
    </source>
</evidence>
<keyword evidence="3" id="KW-1185">Reference proteome</keyword>
<organism evidence="2 3">
    <name type="scientific">Photobacterium sanguinicancri</name>
    <dbReference type="NCBI Taxonomy" id="875932"/>
    <lineage>
        <taxon>Bacteria</taxon>
        <taxon>Pseudomonadati</taxon>
        <taxon>Pseudomonadota</taxon>
        <taxon>Gammaproteobacteria</taxon>
        <taxon>Vibrionales</taxon>
        <taxon>Vibrionaceae</taxon>
        <taxon>Photobacterium</taxon>
    </lineage>
</organism>
<dbReference type="EMBL" id="NOIF01000054">
    <property type="protein sequence ID" value="OZS43988.1"/>
    <property type="molecule type" value="Genomic_DNA"/>
</dbReference>
<dbReference type="Proteomes" id="UP000215999">
    <property type="component" value="Unassembled WGS sequence"/>
</dbReference>
<proteinExistence type="predicted"/>
<reference evidence="2 3" key="1">
    <citation type="journal article" date="2016" name="Antonie Van Leeuwenhoek">
        <title>Photobacterium sanguinicancri sp. nov. isolated from marine animals.</title>
        <authorList>
            <person name="Gomez-Gil B."/>
            <person name="Roque A."/>
            <person name="Rotllant G."/>
            <person name="Romalde J.L."/>
            <person name="Doce A."/>
            <person name="Eggermont M."/>
            <person name="Defoirdt T."/>
        </authorList>
    </citation>
    <scope>NUCLEOTIDE SEQUENCE [LARGE SCALE GENOMIC DNA]</scope>
    <source>
        <strain evidence="2 3">CAIM 1827</strain>
    </source>
</reference>
<feature type="compositionally biased region" description="Low complexity" evidence="1">
    <location>
        <begin position="11"/>
        <end position="25"/>
    </location>
</feature>
<comment type="caution">
    <text evidence="2">The sequence shown here is derived from an EMBL/GenBank/DDBJ whole genome shotgun (WGS) entry which is preliminary data.</text>
</comment>
<evidence type="ECO:0000256" key="1">
    <source>
        <dbReference type="SAM" id="MobiDB-lite"/>
    </source>
</evidence>